<dbReference type="RefSeq" id="WP_125011963.1">
    <property type="nucleotide sequence ID" value="NZ_RQVR01000004.1"/>
</dbReference>
<dbReference type="OrthoDB" id="981524at2"/>
<evidence type="ECO:0000256" key="1">
    <source>
        <dbReference type="SAM" id="Phobius"/>
    </source>
</evidence>
<comment type="caution">
    <text evidence="2">The sequence shown here is derived from an EMBL/GenBank/DDBJ whole genome shotgun (WGS) entry which is preliminary data.</text>
</comment>
<dbReference type="EMBL" id="RQVR01000004">
    <property type="protein sequence ID" value="RRJ92920.1"/>
    <property type="molecule type" value="Genomic_DNA"/>
</dbReference>
<organism evidence="2 3">
    <name type="scientific">Flavobacterium macacae</name>
    <dbReference type="NCBI Taxonomy" id="2488993"/>
    <lineage>
        <taxon>Bacteria</taxon>
        <taxon>Pseudomonadati</taxon>
        <taxon>Bacteroidota</taxon>
        <taxon>Flavobacteriia</taxon>
        <taxon>Flavobacteriales</taxon>
        <taxon>Flavobacteriaceae</taxon>
        <taxon>Flavobacterium</taxon>
    </lineage>
</organism>
<evidence type="ECO:0000313" key="3">
    <source>
        <dbReference type="Proteomes" id="UP000271937"/>
    </source>
</evidence>
<proteinExistence type="predicted"/>
<keyword evidence="1" id="KW-1133">Transmembrane helix</keyword>
<protein>
    <submittedName>
        <fullName evidence="2">Uncharacterized protein</fullName>
    </submittedName>
</protein>
<name>A0A3P3WCZ6_9FLAO</name>
<reference evidence="2 3" key="1">
    <citation type="submission" date="2018-11" db="EMBL/GenBank/DDBJ databases">
        <title>Flavobacterium sp. nov., YIM 102600 draft genome.</title>
        <authorList>
            <person name="Li G."/>
            <person name="Jiang Y."/>
        </authorList>
    </citation>
    <scope>NUCLEOTIDE SEQUENCE [LARGE SCALE GENOMIC DNA]</scope>
    <source>
        <strain evidence="2 3">YIM 102600</strain>
    </source>
</reference>
<dbReference type="AlphaFoldDB" id="A0A3P3WCZ6"/>
<gene>
    <name evidence="2" type="ORF">EG849_04850</name>
</gene>
<feature type="transmembrane region" description="Helical" evidence="1">
    <location>
        <begin position="51"/>
        <end position="68"/>
    </location>
</feature>
<evidence type="ECO:0000313" key="2">
    <source>
        <dbReference type="EMBL" id="RRJ92920.1"/>
    </source>
</evidence>
<keyword evidence="3" id="KW-1185">Reference proteome</keyword>
<sequence>MNSFNLENHPKINSGFKTPEHYFENFSESVLAKVSLEEKPVVSLFQRRKNWFLAAAAVLVLGIMIPFLNKPSDSQNIDDATIETYLAQSNISQYELVNMLDNEDIDALERDLAMDESTLNSAMEYNGNLENYLIE</sequence>
<dbReference type="Proteomes" id="UP000271937">
    <property type="component" value="Unassembled WGS sequence"/>
</dbReference>
<keyword evidence="1" id="KW-0812">Transmembrane</keyword>
<accession>A0A3P3WCZ6</accession>
<keyword evidence="1" id="KW-0472">Membrane</keyword>